<evidence type="ECO:0000256" key="11">
    <source>
        <dbReference type="RuleBase" id="RU363003"/>
    </source>
</evidence>
<dbReference type="GO" id="GO:0051287">
    <property type="term" value="F:NAD binding"/>
    <property type="evidence" value="ECO:0007669"/>
    <property type="project" value="UniProtKB-UniRule"/>
</dbReference>
<dbReference type="InterPro" id="IPR045626">
    <property type="entry name" value="PGDH_ASB_dom"/>
</dbReference>
<dbReference type="AlphaFoldDB" id="A0A9D1N062"/>
<name>A0A9D1N062_9CLOT</name>
<feature type="domain" description="ACT" evidence="12">
    <location>
        <begin position="454"/>
        <end position="528"/>
    </location>
</feature>
<evidence type="ECO:0000256" key="4">
    <source>
        <dbReference type="ARBA" id="ARBA00021582"/>
    </source>
</evidence>
<dbReference type="SUPFAM" id="SSF52283">
    <property type="entry name" value="Formate/glycerate dehydrogenase catalytic domain-like"/>
    <property type="match status" value="1"/>
</dbReference>
<dbReference type="CDD" id="cd12173">
    <property type="entry name" value="PGDH_4"/>
    <property type="match status" value="1"/>
</dbReference>
<dbReference type="SUPFAM" id="SSF143548">
    <property type="entry name" value="Serine metabolism enzymes domain"/>
    <property type="match status" value="1"/>
</dbReference>
<dbReference type="Pfam" id="PF19304">
    <property type="entry name" value="PGDH_inter"/>
    <property type="match status" value="1"/>
</dbReference>
<accession>A0A9D1N062</accession>
<sequence length="530" mass="56921">MKVLITDKINETAKNIVDEAAQGVILPTMQEDELCNVIGEYDALMVRSQTKVTRKVIEAGKNLKIIGRAGVGVDNIDLEAATQNGIIVVNSPDGNTNAAAEHTVALMLAMSRNIAKAAASTKQGLWERSKFTGHEVYGKTLGVIGFGKIGHHVAEAAKAMGMKILVCDPYTTKEVVEKFGAKYVEALDELWPQCDYITVHVPKTKETLHMINKETISKMKKGVRLINCARGGIIDEQALAEALESGHVAQAAVDVFETEPEIKDSPLVKTTGDILLTPHLGASTEEAQLKVAEDVAEQIRDVLKGGSARSAVNIPSLKPEKLEPVKDYMQLAENIGELAMQISTGNLKGIYITVKGTLADLDVAPLETAVVKGILGSFLTDVNYVNAPVIAKSKGLDVTTTKSNTSTDYIGSITLKLVTDKETNSVAGALIAHDMPRIVKINGYNASIEPEKHMILVPHENKPAMVAKVATVLGNKNINITRMNVAQNRTQDDNISIMIINTGSEVDEATLAEISAIDGVGKAKYIRLTA</sequence>
<gene>
    <name evidence="13" type="ORF">IAD26_04425</name>
</gene>
<dbReference type="InterPro" id="IPR036291">
    <property type="entry name" value="NAD(P)-bd_dom_sf"/>
</dbReference>
<comment type="function">
    <text evidence="1">Catalyzes the reversible oxidation of 3-phospho-D-glycerate to 3-phosphonooxypyruvate, the first step of the phosphorylated L-serine biosynthesis pathway. Also catalyzes the reversible oxidation of 2-hydroxyglutarate to 2-oxoglutarate.</text>
</comment>
<dbReference type="InterPro" id="IPR002912">
    <property type="entry name" value="ACT_dom"/>
</dbReference>
<dbReference type="InterPro" id="IPR006139">
    <property type="entry name" value="D-isomer_2_OHA_DH_cat_dom"/>
</dbReference>
<evidence type="ECO:0000256" key="9">
    <source>
        <dbReference type="ARBA" id="ARBA00048126"/>
    </source>
</evidence>
<dbReference type="InterPro" id="IPR006140">
    <property type="entry name" value="D-isomer_DH_NAD-bd"/>
</dbReference>
<evidence type="ECO:0000313" key="13">
    <source>
        <dbReference type="EMBL" id="HIU92362.1"/>
    </source>
</evidence>
<dbReference type="SUPFAM" id="SSF55021">
    <property type="entry name" value="ACT-like"/>
    <property type="match status" value="1"/>
</dbReference>
<evidence type="ECO:0000256" key="3">
    <source>
        <dbReference type="ARBA" id="ARBA00005854"/>
    </source>
</evidence>
<dbReference type="InterPro" id="IPR029752">
    <property type="entry name" value="D-isomer_DH_CS1"/>
</dbReference>
<evidence type="ECO:0000256" key="2">
    <source>
        <dbReference type="ARBA" id="ARBA00005216"/>
    </source>
</evidence>
<dbReference type="EMBL" id="DVOD01000032">
    <property type="protein sequence ID" value="HIU92362.1"/>
    <property type="molecule type" value="Genomic_DNA"/>
</dbReference>
<dbReference type="PANTHER" id="PTHR42789:SF1">
    <property type="entry name" value="D-ISOMER SPECIFIC 2-HYDROXYACID DEHYDROGENASE FAMILY PROTEIN (AFU_ORTHOLOGUE AFUA_6G10090)"/>
    <property type="match status" value="1"/>
</dbReference>
<keyword evidence="8 11" id="KW-0718">Serine biosynthesis</keyword>
<comment type="pathway">
    <text evidence="2 11">Amino-acid biosynthesis; L-serine biosynthesis; L-serine from 3-phospho-D-glycerate: step 1/3.</text>
</comment>
<dbReference type="EC" id="1.1.1.95" evidence="11"/>
<dbReference type="Gene3D" id="3.30.1330.90">
    <property type="entry name" value="D-3-phosphoglycerate dehydrogenase, domain 3"/>
    <property type="match status" value="1"/>
</dbReference>
<dbReference type="Gene3D" id="3.40.50.720">
    <property type="entry name" value="NAD(P)-binding Rossmann-like Domain"/>
    <property type="match status" value="2"/>
</dbReference>
<dbReference type="FunFam" id="3.40.50.720:FF:000021">
    <property type="entry name" value="D-3-phosphoglycerate dehydrogenase"/>
    <property type="match status" value="1"/>
</dbReference>
<dbReference type="GO" id="GO:0004617">
    <property type="term" value="F:phosphoglycerate dehydrogenase activity"/>
    <property type="evidence" value="ECO:0007669"/>
    <property type="project" value="UniProtKB-UniRule"/>
</dbReference>
<evidence type="ECO:0000256" key="1">
    <source>
        <dbReference type="ARBA" id="ARBA00003800"/>
    </source>
</evidence>
<dbReference type="NCBIfam" id="TIGR01327">
    <property type="entry name" value="PGDH"/>
    <property type="match status" value="1"/>
</dbReference>
<evidence type="ECO:0000256" key="7">
    <source>
        <dbReference type="ARBA" id="ARBA00023027"/>
    </source>
</evidence>
<keyword evidence="5 11" id="KW-0028">Amino-acid biosynthesis</keyword>
<reference evidence="13" key="2">
    <citation type="journal article" date="2021" name="PeerJ">
        <title>Extensive microbial diversity within the chicken gut microbiome revealed by metagenomics and culture.</title>
        <authorList>
            <person name="Gilroy R."/>
            <person name="Ravi A."/>
            <person name="Getino M."/>
            <person name="Pursley I."/>
            <person name="Horton D.L."/>
            <person name="Alikhan N.F."/>
            <person name="Baker D."/>
            <person name="Gharbi K."/>
            <person name="Hall N."/>
            <person name="Watson M."/>
            <person name="Adriaenssens E.M."/>
            <person name="Foster-Nyarko E."/>
            <person name="Jarju S."/>
            <person name="Secka A."/>
            <person name="Antonio M."/>
            <person name="Oren A."/>
            <person name="Chaudhuri R.R."/>
            <person name="La Ragione R."/>
            <person name="Hildebrand F."/>
            <person name="Pallen M.J."/>
        </authorList>
    </citation>
    <scope>NUCLEOTIDE SEQUENCE</scope>
    <source>
        <strain evidence="13">CHK154-7741</strain>
    </source>
</reference>
<dbReference type="PROSITE" id="PS51671">
    <property type="entry name" value="ACT"/>
    <property type="match status" value="1"/>
</dbReference>
<evidence type="ECO:0000313" key="14">
    <source>
        <dbReference type="Proteomes" id="UP000886748"/>
    </source>
</evidence>
<comment type="caution">
    <text evidence="13">The sequence shown here is derived from an EMBL/GenBank/DDBJ whole genome shotgun (WGS) entry which is preliminary data.</text>
</comment>
<dbReference type="CDD" id="cd04902">
    <property type="entry name" value="ACT_3PGDH-xct"/>
    <property type="match status" value="1"/>
</dbReference>
<dbReference type="InterPro" id="IPR006236">
    <property type="entry name" value="PGDH"/>
</dbReference>
<keyword evidence="7 11" id="KW-0520">NAD</keyword>
<evidence type="ECO:0000256" key="10">
    <source>
        <dbReference type="ARBA" id="ARBA00048731"/>
    </source>
</evidence>
<dbReference type="GO" id="GO:0006564">
    <property type="term" value="P:L-serine biosynthetic process"/>
    <property type="evidence" value="ECO:0007669"/>
    <property type="project" value="UniProtKB-UniRule"/>
</dbReference>
<dbReference type="InterPro" id="IPR029009">
    <property type="entry name" value="ASB_dom_sf"/>
</dbReference>
<dbReference type="InterPro" id="IPR045865">
    <property type="entry name" value="ACT-like_dom_sf"/>
</dbReference>
<evidence type="ECO:0000256" key="8">
    <source>
        <dbReference type="ARBA" id="ARBA00023299"/>
    </source>
</evidence>
<keyword evidence="6 11" id="KW-0560">Oxidoreductase</keyword>
<dbReference type="SUPFAM" id="SSF51735">
    <property type="entry name" value="NAD(P)-binding Rossmann-fold domains"/>
    <property type="match status" value="1"/>
</dbReference>
<proteinExistence type="inferred from homology"/>
<evidence type="ECO:0000256" key="6">
    <source>
        <dbReference type="ARBA" id="ARBA00023002"/>
    </source>
</evidence>
<dbReference type="Gene3D" id="3.30.70.260">
    <property type="match status" value="1"/>
</dbReference>
<organism evidence="13 14">
    <name type="scientific">Candidatus Limenecus avicola</name>
    <dbReference type="NCBI Taxonomy" id="2840847"/>
    <lineage>
        <taxon>Bacteria</taxon>
        <taxon>Bacillati</taxon>
        <taxon>Bacillota</taxon>
        <taxon>Clostridia</taxon>
        <taxon>Eubacteriales</taxon>
        <taxon>Clostridiaceae</taxon>
        <taxon>Clostridiaceae incertae sedis</taxon>
        <taxon>Candidatus Limenecus</taxon>
    </lineage>
</organism>
<dbReference type="Pfam" id="PF01842">
    <property type="entry name" value="ACT"/>
    <property type="match status" value="1"/>
</dbReference>
<dbReference type="InterPro" id="IPR029753">
    <property type="entry name" value="D-isomer_DH_CS"/>
</dbReference>
<reference evidence="13" key="1">
    <citation type="submission" date="2020-10" db="EMBL/GenBank/DDBJ databases">
        <authorList>
            <person name="Gilroy R."/>
        </authorList>
    </citation>
    <scope>NUCLEOTIDE SEQUENCE</scope>
    <source>
        <strain evidence="13">CHK154-7741</strain>
    </source>
</reference>
<dbReference type="Pfam" id="PF02826">
    <property type="entry name" value="2-Hacid_dh_C"/>
    <property type="match status" value="1"/>
</dbReference>
<evidence type="ECO:0000256" key="5">
    <source>
        <dbReference type="ARBA" id="ARBA00022605"/>
    </source>
</evidence>
<dbReference type="PROSITE" id="PS00671">
    <property type="entry name" value="D_2_HYDROXYACID_DH_3"/>
    <property type="match status" value="1"/>
</dbReference>
<comment type="catalytic activity">
    <reaction evidence="9">
        <text>(R)-2-hydroxyglutarate + NAD(+) = 2-oxoglutarate + NADH + H(+)</text>
        <dbReference type="Rhea" id="RHEA:49612"/>
        <dbReference type="ChEBI" id="CHEBI:15378"/>
        <dbReference type="ChEBI" id="CHEBI:15801"/>
        <dbReference type="ChEBI" id="CHEBI:16810"/>
        <dbReference type="ChEBI" id="CHEBI:57540"/>
        <dbReference type="ChEBI" id="CHEBI:57945"/>
        <dbReference type="EC" id="1.1.1.399"/>
    </reaction>
</comment>
<evidence type="ECO:0000259" key="12">
    <source>
        <dbReference type="PROSITE" id="PS51671"/>
    </source>
</evidence>
<comment type="similarity">
    <text evidence="3 11">Belongs to the D-isomer specific 2-hydroxyacid dehydrogenase family.</text>
</comment>
<dbReference type="Proteomes" id="UP000886748">
    <property type="component" value="Unassembled WGS sequence"/>
</dbReference>
<dbReference type="InterPro" id="IPR050857">
    <property type="entry name" value="D-2-hydroxyacid_DH"/>
</dbReference>
<protein>
    <recommendedName>
        <fullName evidence="4 11">D-3-phosphoglycerate dehydrogenase</fullName>
        <ecNumber evidence="11">1.1.1.95</ecNumber>
    </recommendedName>
</protein>
<dbReference type="FunFam" id="3.30.1330.90:FF:000003">
    <property type="entry name" value="D-3-phosphoglycerate dehydrogenase"/>
    <property type="match status" value="1"/>
</dbReference>
<dbReference type="Pfam" id="PF00389">
    <property type="entry name" value="2-Hacid_dh"/>
    <property type="match status" value="1"/>
</dbReference>
<dbReference type="PANTHER" id="PTHR42789">
    <property type="entry name" value="D-ISOMER SPECIFIC 2-HYDROXYACID DEHYDROGENASE FAMILY PROTEIN (AFU_ORTHOLOGUE AFUA_6G10090)"/>
    <property type="match status" value="1"/>
</dbReference>
<dbReference type="PROSITE" id="PS00065">
    <property type="entry name" value="D_2_HYDROXYACID_DH_1"/>
    <property type="match status" value="1"/>
</dbReference>
<comment type="catalytic activity">
    <reaction evidence="10 11">
        <text>(2R)-3-phosphoglycerate + NAD(+) = 3-phosphooxypyruvate + NADH + H(+)</text>
        <dbReference type="Rhea" id="RHEA:12641"/>
        <dbReference type="ChEBI" id="CHEBI:15378"/>
        <dbReference type="ChEBI" id="CHEBI:18110"/>
        <dbReference type="ChEBI" id="CHEBI:57540"/>
        <dbReference type="ChEBI" id="CHEBI:57945"/>
        <dbReference type="ChEBI" id="CHEBI:58272"/>
        <dbReference type="EC" id="1.1.1.95"/>
    </reaction>
</comment>